<dbReference type="GO" id="GO:0016491">
    <property type="term" value="F:oxidoreductase activity"/>
    <property type="evidence" value="ECO:0007669"/>
    <property type="project" value="UniProtKB-KW"/>
</dbReference>
<reference evidence="7" key="1">
    <citation type="submission" date="2021-01" db="EMBL/GenBank/DDBJ databases">
        <title>Marivirga aurantiaca sp. nov., isolated from intertidal surface sediments.</title>
        <authorList>
            <person name="Zhang M."/>
        </authorList>
    </citation>
    <scope>NUCLEOTIDE SEQUENCE</scope>
    <source>
        <strain evidence="7">S37H4</strain>
    </source>
</reference>
<keyword evidence="3" id="KW-0285">Flavoprotein</keyword>
<dbReference type="PROSITE" id="PS00862">
    <property type="entry name" value="OX2_COVAL_FAD"/>
    <property type="match status" value="1"/>
</dbReference>
<keyword evidence="8" id="KW-1185">Reference proteome</keyword>
<keyword evidence="5" id="KW-0560">Oxidoreductase</keyword>
<dbReference type="Gene3D" id="3.30.465.10">
    <property type="match status" value="1"/>
</dbReference>
<dbReference type="Gene3D" id="3.30.43.10">
    <property type="entry name" value="Uridine Diphospho-n-acetylenolpyruvylglucosamine Reductase, domain 2"/>
    <property type="match status" value="1"/>
</dbReference>
<dbReference type="AlphaFoldDB" id="A0A935C875"/>
<dbReference type="RefSeq" id="WP_201431011.1">
    <property type="nucleotide sequence ID" value="NZ_JAEQBW010000003.1"/>
</dbReference>
<dbReference type="InterPro" id="IPR012951">
    <property type="entry name" value="BBE"/>
</dbReference>
<dbReference type="Pfam" id="PF01565">
    <property type="entry name" value="FAD_binding_4"/>
    <property type="match status" value="1"/>
</dbReference>
<feature type="domain" description="FAD-binding PCMH-type" evidence="6">
    <location>
        <begin position="51"/>
        <end position="221"/>
    </location>
</feature>
<dbReference type="InterPro" id="IPR016166">
    <property type="entry name" value="FAD-bd_PCMH"/>
</dbReference>
<evidence type="ECO:0000256" key="1">
    <source>
        <dbReference type="ARBA" id="ARBA00001974"/>
    </source>
</evidence>
<organism evidence="7 8">
    <name type="scientific">Marivirga aurantiaca</name>
    <dbReference type="NCBI Taxonomy" id="2802615"/>
    <lineage>
        <taxon>Bacteria</taxon>
        <taxon>Pseudomonadati</taxon>
        <taxon>Bacteroidota</taxon>
        <taxon>Cytophagia</taxon>
        <taxon>Cytophagales</taxon>
        <taxon>Marivirgaceae</taxon>
        <taxon>Marivirga</taxon>
    </lineage>
</organism>
<accession>A0A935C875</accession>
<dbReference type="SUPFAM" id="SSF56176">
    <property type="entry name" value="FAD-binding/transporter-associated domain-like"/>
    <property type="match status" value="1"/>
</dbReference>
<dbReference type="Proteomes" id="UP000611723">
    <property type="component" value="Unassembled WGS sequence"/>
</dbReference>
<name>A0A935C875_9BACT</name>
<dbReference type="InterPro" id="IPR036318">
    <property type="entry name" value="FAD-bd_PCMH-like_sf"/>
</dbReference>
<evidence type="ECO:0000256" key="4">
    <source>
        <dbReference type="ARBA" id="ARBA00022827"/>
    </source>
</evidence>
<sequence>MDFIKTVSKDNTLKKLSEKEISDFRNHLQGTLLLAGKEGYDESRSVWNGMIDRKPALIVQCQNSADIQTALAFIRKHNFILSVKGGGHNVAGSAVCDGGLMIDFSKMKEISVDAESKKIKVEAGATWAELDTAAQKQGLAVPGGVVSTTGVAGLTLGGGIGWLRRKYGLACDNLISAEVITANGEKIIASEQQHADLFWAIKGGGSGFGVVSTFEFQAHPVGPEVFFSPVFYPATEAEQIIKSYREKSRSMPNEVSTFLIYGTVPAGEPFPDKWHNEDYILIASMYTGKVEEGEKVLKPYRELGQPIADFSGIMPYTNVQSFFDEDYPKQELHYYWKSIVAKELSDAAISMFIELGKNRPSPLTTVDIWQLGGAIDQVPHSQTAYPHRNAQHLIAIESNWEKHLPDQENIEWTKNAIRELLPFTEGSSYLNFEDAETEDVKRAQGSHHKKLQEIKNKYDPENIFN</sequence>
<proteinExistence type="inferred from homology"/>
<dbReference type="InterPro" id="IPR016169">
    <property type="entry name" value="FAD-bd_PCMH_sub2"/>
</dbReference>
<dbReference type="Pfam" id="PF08031">
    <property type="entry name" value="BBE"/>
    <property type="match status" value="1"/>
</dbReference>
<evidence type="ECO:0000256" key="2">
    <source>
        <dbReference type="ARBA" id="ARBA00005466"/>
    </source>
</evidence>
<evidence type="ECO:0000313" key="8">
    <source>
        <dbReference type="Proteomes" id="UP000611723"/>
    </source>
</evidence>
<comment type="similarity">
    <text evidence="2">Belongs to the oxygen-dependent FAD-linked oxidoreductase family.</text>
</comment>
<dbReference type="PANTHER" id="PTHR42973:SF39">
    <property type="entry name" value="FAD-BINDING PCMH-TYPE DOMAIN-CONTAINING PROTEIN"/>
    <property type="match status" value="1"/>
</dbReference>
<dbReference type="PROSITE" id="PS51387">
    <property type="entry name" value="FAD_PCMH"/>
    <property type="match status" value="1"/>
</dbReference>
<evidence type="ECO:0000256" key="5">
    <source>
        <dbReference type="ARBA" id="ARBA00023002"/>
    </source>
</evidence>
<dbReference type="InterPro" id="IPR016167">
    <property type="entry name" value="FAD-bd_PCMH_sub1"/>
</dbReference>
<protein>
    <submittedName>
        <fullName evidence="7">FAD-binding oxidoreductase</fullName>
    </submittedName>
</protein>
<dbReference type="InterPro" id="IPR050416">
    <property type="entry name" value="FAD-linked_Oxidoreductase"/>
</dbReference>
<comment type="caution">
    <text evidence="7">The sequence shown here is derived from an EMBL/GenBank/DDBJ whole genome shotgun (WGS) entry which is preliminary data.</text>
</comment>
<evidence type="ECO:0000313" key="7">
    <source>
        <dbReference type="EMBL" id="MBK6265345.1"/>
    </source>
</evidence>
<dbReference type="GO" id="GO:0071949">
    <property type="term" value="F:FAD binding"/>
    <property type="evidence" value="ECO:0007669"/>
    <property type="project" value="InterPro"/>
</dbReference>
<dbReference type="InterPro" id="IPR006094">
    <property type="entry name" value="Oxid_FAD_bind_N"/>
</dbReference>
<gene>
    <name evidence="7" type="ORF">JKA74_09865</name>
</gene>
<dbReference type="InterPro" id="IPR006093">
    <property type="entry name" value="Oxy_OxRdtase_FAD_BS"/>
</dbReference>
<dbReference type="PANTHER" id="PTHR42973">
    <property type="entry name" value="BINDING OXIDOREDUCTASE, PUTATIVE (AFU_ORTHOLOGUE AFUA_1G17690)-RELATED"/>
    <property type="match status" value="1"/>
</dbReference>
<dbReference type="EMBL" id="JAEQBW010000003">
    <property type="protein sequence ID" value="MBK6265345.1"/>
    <property type="molecule type" value="Genomic_DNA"/>
</dbReference>
<comment type="cofactor">
    <cofactor evidence="1">
        <name>FAD</name>
        <dbReference type="ChEBI" id="CHEBI:57692"/>
    </cofactor>
</comment>
<keyword evidence="4" id="KW-0274">FAD</keyword>
<evidence type="ECO:0000256" key="3">
    <source>
        <dbReference type="ARBA" id="ARBA00022630"/>
    </source>
</evidence>
<dbReference type="Gene3D" id="3.40.462.20">
    <property type="match status" value="1"/>
</dbReference>
<evidence type="ECO:0000259" key="6">
    <source>
        <dbReference type="PROSITE" id="PS51387"/>
    </source>
</evidence>